<organism evidence="2 3">
    <name type="scientific">Clostridium oryzae</name>
    <dbReference type="NCBI Taxonomy" id="1450648"/>
    <lineage>
        <taxon>Bacteria</taxon>
        <taxon>Bacillati</taxon>
        <taxon>Bacillota</taxon>
        <taxon>Clostridia</taxon>
        <taxon>Eubacteriales</taxon>
        <taxon>Clostridiaceae</taxon>
        <taxon>Clostridium</taxon>
    </lineage>
</organism>
<gene>
    <name evidence="2" type="ORF">CLORY_16860</name>
</gene>
<dbReference type="EMBL" id="MZGV01000014">
    <property type="protein sequence ID" value="OPJ62556.1"/>
    <property type="molecule type" value="Genomic_DNA"/>
</dbReference>
<dbReference type="Proteomes" id="UP000190080">
    <property type="component" value="Unassembled WGS sequence"/>
</dbReference>
<evidence type="ECO:0000256" key="1">
    <source>
        <dbReference type="SAM" id="Phobius"/>
    </source>
</evidence>
<keyword evidence="1" id="KW-1133">Transmembrane helix</keyword>
<keyword evidence="1" id="KW-0812">Transmembrane</keyword>
<sequence length="33" mass="3703">MKKINSNDIGAKVVAVIIGFCVIFPIFFYVLKN</sequence>
<reference evidence="2 3" key="1">
    <citation type="submission" date="2017-03" db="EMBL/GenBank/DDBJ databases">
        <title>Genome sequence of Clostridium oryzae DSM 28571.</title>
        <authorList>
            <person name="Poehlein A."/>
            <person name="Daniel R."/>
        </authorList>
    </citation>
    <scope>NUCLEOTIDE SEQUENCE [LARGE SCALE GENOMIC DNA]</scope>
    <source>
        <strain evidence="2 3">DSM 28571</strain>
    </source>
</reference>
<name>A0A1V4IRJ4_9CLOT</name>
<comment type="caution">
    <text evidence="2">The sequence shown here is derived from an EMBL/GenBank/DDBJ whole genome shotgun (WGS) entry which is preliminary data.</text>
</comment>
<evidence type="ECO:0000313" key="2">
    <source>
        <dbReference type="EMBL" id="OPJ62556.1"/>
    </source>
</evidence>
<accession>A0A1V4IRJ4</accession>
<keyword evidence="3" id="KW-1185">Reference proteome</keyword>
<evidence type="ECO:0000313" key="3">
    <source>
        <dbReference type="Proteomes" id="UP000190080"/>
    </source>
</evidence>
<protein>
    <submittedName>
        <fullName evidence="2">Uncharacterized protein</fullName>
    </submittedName>
</protein>
<dbReference type="AlphaFoldDB" id="A0A1V4IRJ4"/>
<keyword evidence="1" id="KW-0472">Membrane</keyword>
<proteinExistence type="predicted"/>
<feature type="transmembrane region" description="Helical" evidence="1">
    <location>
        <begin position="12"/>
        <end position="31"/>
    </location>
</feature>